<dbReference type="GO" id="GO:0005773">
    <property type="term" value="C:vacuole"/>
    <property type="evidence" value="ECO:0007669"/>
    <property type="project" value="GOC"/>
</dbReference>
<sequence length="213" mass="24353">MDMSCSSTPFRDISAPSDYNDGIHLVKPSAEHAWLPQFQKDGVFVAPDDSLERRPDVKAGDSYYASSVGNDNPADTSTRRSPELGKSHKRAEVDTAINVQTWRNVDYLSHDWKEEEILSSWKYITTRRGEDPNSARLENACWRTWTKYKNNLKTMSPETLNWLKDSEEDYPEEKEHIRYHTAEVIVNIILPRAGNPSGPGEAERQPAIKRAFL</sequence>
<dbReference type="Proteomes" id="UP000593570">
    <property type="component" value="Unassembled WGS sequence"/>
</dbReference>
<dbReference type="InterPro" id="IPR013860">
    <property type="entry name" value="AreA_GATA"/>
</dbReference>
<reference evidence="3 4" key="1">
    <citation type="journal article" date="2020" name="bioRxiv">
        <title>A chromosome-scale genome assembly for the Fusarium oxysporum strain Fo5176 to establish a model Arabidopsis-fungal pathosystem.</title>
        <authorList>
            <person name="Fokkens L."/>
            <person name="Guo L."/>
            <person name="Dora S."/>
            <person name="Wang B."/>
            <person name="Ye K."/>
            <person name="Sanchez-Rodriguez C."/>
            <person name="Croll D."/>
        </authorList>
    </citation>
    <scope>NUCLEOTIDE SEQUENCE [LARGE SCALE GENOMIC DNA]</scope>
    <source>
        <strain evidence="3 4">Fo5176</strain>
    </source>
</reference>
<feature type="compositionally biased region" description="Basic and acidic residues" evidence="1">
    <location>
        <begin position="77"/>
        <end position="91"/>
    </location>
</feature>
<name>A0A8H6LPL9_FUSOX</name>
<dbReference type="GO" id="GO:0007039">
    <property type="term" value="P:protein catabolic process in the vacuole"/>
    <property type="evidence" value="ECO:0007669"/>
    <property type="project" value="TreeGrafter"/>
</dbReference>
<feature type="region of interest" description="Disordered" evidence="1">
    <location>
        <begin position="1"/>
        <end position="22"/>
    </location>
</feature>
<evidence type="ECO:0000313" key="4">
    <source>
        <dbReference type="Proteomes" id="UP000593570"/>
    </source>
</evidence>
<dbReference type="PANTHER" id="PTHR28051:SF1">
    <property type="entry name" value="PROTEIN MTL1-RELATED"/>
    <property type="match status" value="1"/>
</dbReference>
<feature type="domain" description="Nitrogen regulatory protein areA GATA-like" evidence="2">
    <location>
        <begin position="120"/>
        <end position="147"/>
    </location>
</feature>
<dbReference type="AlphaFoldDB" id="A0A8H6LPL9"/>
<comment type="caution">
    <text evidence="3">The sequence shown here is derived from an EMBL/GenBank/DDBJ whole genome shotgun (WGS) entry which is preliminary data.</text>
</comment>
<accession>A0A8H6LPL9</accession>
<protein>
    <recommendedName>
        <fullName evidence="2">Nitrogen regulatory protein areA GATA-like domain-containing protein</fullName>
    </recommendedName>
</protein>
<dbReference type="PANTHER" id="PTHR28051">
    <property type="entry name" value="PROTEIN MTL1-RELATED"/>
    <property type="match status" value="1"/>
</dbReference>
<feature type="compositionally biased region" description="Polar residues" evidence="1">
    <location>
        <begin position="64"/>
        <end position="76"/>
    </location>
</feature>
<dbReference type="GO" id="GO:0042149">
    <property type="term" value="P:cellular response to glucose starvation"/>
    <property type="evidence" value="ECO:0007669"/>
    <property type="project" value="TreeGrafter"/>
</dbReference>
<feature type="region of interest" description="Disordered" evidence="1">
    <location>
        <begin position="47"/>
        <end position="91"/>
    </location>
</feature>
<evidence type="ECO:0000259" key="2">
    <source>
        <dbReference type="Pfam" id="PF08550"/>
    </source>
</evidence>
<feature type="compositionally biased region" description="Basic and acidic residues" evidence="1">
    <location>
        <begin position="50"/>
        <end position="59"/>
    </location>
</feature>
<proteinExistence type="predicted"/>
<evidence type="ECO:0000256" key="1">
    <source>
        <dbReference type="SAM" id="MobiDB-lite"/>
    </source>
</evidence>
<dbReference type="Pfam" id="PF08550">
    <property type="entry name" value="GATA_AreA"/>
    <property type="match status" value="1"/>
</dbReference>
<dbReference type="InterPro" id="IPR052292">
    <property type="entry name" value="Glucose_repression_reg"/>
</dbReference>
<evidence type="ECO:0000313" key="3">
    <source>
        <dbReference type="EMBL" id="KAF6527794.1"/>
    </source>
</evidence>
<gene>
    <name evidence="3" type="ORF">HZS61_008096</name>
</gene>
<organism evidence="3 4">
    <name type="scientific">Fusarium oxysporum f. sp. conglutinans</name>
    <dbReference type="NCBI Taxonomy" id="100902"/>
    <lineage>
        <taxon>Eukaryota</taxon>
        <taxon>Fungi</taxon>
        <taxon>Dikarya</taxon>
        <taxon>Ascomycota</taxon>
        <taxon>Pezizomycotina</taxon>
        <taxon>Sordariomycetes</taxon>
        <taxon>Hypocreomycetidae</taxon>
        <taxon>Hypocreales</taxon>
        <taxon>Nectriaceae</taxon>
        <taxon>Fusarium</taxon>
        <taxon>Fusarium oxysporum species complex</taxon>
    </lineage>
</organism>
<dbReference type="EMBL" id="JACDXP010000002">
    <property type="protein sequence ID" value="KAF6527794.1"/>
    <property type="molecule type" value="Genomic_DNA"/>
</dbReference>